<gene>
    <name evidence="1" type="ORF">BV22DRAFT_1011622</name>
</gene>
<evidence type="ECO:0000313" key="1">
    <source>
        <dbReference type="EMBL" id="KAH7925233.1"/>
    </source>
</evidence>
<protein>
    <submittedName>
        <fullName evidence="1">Uncharacterized protein</fullName>
    </submittedName>
</protein>
<evidence type="ECO:0000313" key="2">
    <source>
        <dbReference type="Proteomes" id="UP000790709"/>
    </source>
</evidence>
<sequence>MVHSIALDTAAVVSTVLEGILYGFSLLMFLGTLWALFDRRSSNRVNRKMLTVACLLLLFSTAHIIIDIIRAVDGLVKFRDSFPGGPLAFFSDVSQWSFVYKNAIYTLQTLLGDGVVIYRCYVIRQSIPVIILPVLLWCSVAVTGVGCPYIASTYNTGDVFAGSIGKWITSFYALTLATNLLSTALLAHRIWQVDRSASHALGRRKSHLRPILHVILDAGVVYSLTLLAALLCFVTKSNGQFVVLDMVMPIISITFYMVIIRVGISKTENTTYALGYTSHSRATSRHPLGMNRMEVHITTLTECKADTPRSFAEDSVVVESIVESITEGAEVDACIEEV</sequence>
<reference evidence="1" key="1">
    <citation type="journal article" date="2021" name="New Phytol.">
        <title>Evolutionary innovations through gain and loss of genes in the ectomycorrhizal Boletales.</title>
        <authorList>
            <person name="Wu G."/>
            <person name="Miyauchi S."/>
            <person name="Morin E."/>
            <person name="Kuo A."/>
            <person name="Drula E."/>
            <person name="Varga T."/>
            <person name="Kohler A."/>
            <person name="Feng B."/>
            <person name="Cao Y."/>
            <person name="Lipzen A."/>
            <person name="Daum C."/>
            <person name="Hundley H."/>
            <person name="Pangilinan J."/>
            <person name="Johnson J."/>
            <person name="Barry K."/>
            <person name="LaButti K."/>
            <person name="Ng V."/>
            <person name="Ahrendt S."/>
            <person name="Min B."/>
            <person name="Choi I.G."/>
            <person name="Park H."/>
            <person name="Plett J.M."/>
            <person name="Magnuson J."/>
            <person name="Spatafora J.W."/>
            <person name="Nagy L.G."/>
            <person name="Henrissat B."/>
            <person name="Grigoriev I.V."/>
            <person name="Yang Z.L."/>
            <person name="Xu J."/>
            <person name="Martin F.M."/>
        </authorList>
    </citation>
    <scope>NUCLEOTIDE SEQUENCE</scope>
    <source>
        <strain evidence="1">KUC20120723A-06</strain>
    </source>
</reference>
<dbReference type="Proteomes" id="UP000790709">
    <property type="component" value="Unassembled WGS sequence"/>
</dbReference>
<keyword evidence="2" id="KW-1185">Reference proteome</keyword>
<accession>A0ACB8BIX7</accession>
<dbReference type="EMBL" id="MU266406">
    <property type="protein sequence ID" value="KAH7925233.1"/>
    <property type="molecule type" value="Genomic_DNA"/>
</dbReference>
<proteinExistence type="predicted"/>
<comment type="caution">
    <text evidence="1">The sequence shown here is derived from an EMBL/GenBank/DDBJ whole genome shotgun (WGS) entry which is preliminary data.</text>
</comment>
<organism evidence="1 2">
    <name type="scientific">Leucogyrophana mollusca</name>
    <dbReference type="NCBI Taxonomy" id="85980"/>
    <lineage>
        <taxon>Eukaryota</taxon>
        <taxon>Fungi</taxon>
        <taxon>Dikarya</taxon>
        <taxon>Basidiomycota</taxon>
        <taxon>Agaricomycotina</taxon>
        <taxon>Agaricomycetes</taxon>
        <taxon>Agaricomycetidae</taxon>
        <taxon>Boletales</taxon>
        <taxon>Boletales incertae sedis</taxon>
        <taxon>Leucogyrophana</taxon>
    </lineage>
</organism>
<name>A0ACB8BIX7_9AGAM</name>